<keyword evidence="1" id="KW-0378">Hydrolase</keyword>
<evidence type="ECO:0000313" key="8">
    <source>
        <dbReference type="Proteomes" id="UP000245959"/>
    </source>
</evidence>
<dbReference type="GeneID" id="78295218"/>
<dbReference type="Pfam" id="PF00150">
    <property type="entry name" value="Cellulase"/>
    <property type="match status" value="1"/>
</dbReference>
<accession>A0A2U1B0G1</accession>
<dbReference type="ESTHER" id="9bact-d1n8l2">
    <property type="family name" value="Acetyl-esterase_deacetylase"/>
</dbReference>
<evidence type="ECO:0000259" key="6">
    <source>
        <dbReference type="Pfam" id="PF05448"/>
    </source>
</evidence>
<feature type="active site" description="Charge relay system" evidence="3">
    <location>
        <position position="1072"/>
    </location>
</feature>
<name>A0A2U1B0G1_9BACT</name>
<dbReference type="Pfam" id="PF05448">
    <property type="entry name" value="AXE1"/>
    <property type="match status" value="2"/>
</dbReference>
<comment type="caution">
    <text evidence="7">The sequence shown here is derived from an EMBL/GenBank/DDBJ whole genome shotgun (WGS) entry which is preliminary data.</text>
</comment>
<protein>
    <submittedName>
        <fullName evidence="7">Cephalosporin-C deacetylase-like acetyl esterase</fullName>
    </submittedName>
</protein>
<reference evidence="7 8" key="1">
    <citation type="submission" date="2018-04" db="EMBL/GenBank/DDBJ databases">
        <title>Genomic Encyclopedia of Type Strains, Phase IV (KMG-IV): sequencing the most valuable type-strain genomes for metagenomic binning, comparative biology and taxonomic classification.</title>
        <authorList>
            <person name="Goeker M."/>
        </authorList>
    </citation>
    <scope>NUCLEOTIDE SEQUENCE [LARGE SCALE GENOMIC DNA]</scope>
    <source>
        <strain evidence="7 8">DSM 14823</strain>
    </source>
</reference>
<dbReference type="Gene3D" id="3.20.20.80">
    <property type="entry name" value="Glycosidases"/>
    <property type="match status" value="1"/>
</dbReference>
<sequence>MKFASLSGVLCLMMLVAFPLKAEIGLPFPGNWQLPPGAAVSAGVLTVASTDREARLARTEIDSRDYIGRTLIVHFDVKYTDVSTPALSHNGIKLMIHTRVNGKQFWRNCPPLSGSSDGWKRITVRENISWDTEWISIEVGLQDSTGILEVRNVEIQDYDPMVLFREPPVPLPENFKCAYDERLRNLPPMRGVMSPVRYRVNDIPDLAKWNANLIRWQLRPSPQKIYIPGVDQQKAERNRTTENFLDALDRELQTLDKVISQCREAGIMVMIDMHRVPGGSENLGEIQSEARMFNSEELAAEFIEAWRRIARRYRGNPVIYGYDLINEPNQRRPCKIDYLTLQYQAAQAIREIDPDTPICIAASNWNGPRAFAFLHPLPLKNLIYNVHMYHPLRYTHQGVGGTWIRKTWPGVFYGKKWDKEVMRGYLAPVREFQRKYGARIVMSEFGVIRWAPNGADYLRDLLEIAEEYGWDWCYHAYREWSGWSAEHSDDRGSETPDLNNPRLKVLLEHFRKNTRPGGGAPPPEVAAFAAEVEPEKSEAPLPVIDLNSPEFSGKLTAAFQVKELDGIPVLTVANSDKAADVIFLPLDEKRLAGKEIILSADIRQHNVSPRPRPYNGVKLMLVLTGADGKRNYPQASTVDGTCDWTRRTLLLNIPADVRKAELALGLENVCGIAEFRNIRIEKALPAGDYSRTVVTGRCGRDDALYAPGETMKFCFDILDGGKKVSGRLRVLFSGDDGSREEKEFDVPDDKPLEVTASLDAPGYMMVRAALLTPQGAVINRRDDRGVMRPLQYGLAAAVEPDKLRQGKPEPADFDEFWRKCRRELDRVPVKVLERKLFNTTEHCHIYDVKIAAPGPRPTVGYLAIPREAAAKSLPIDIRFDGYAVHAIRPVERRDAIVFFVNAHGIENNREPEYYRQLADKELYAYGFREEENEDPDTCYFKYMILRDLRAVAYAMSLPEWNGGEILVSGGSQGAFRAAAVAALTPQATRCELQIPWFCDLGGAGLGRTRGWRPVWKRGLGYYDTVNFARRIQCPVEISAGLSDWICPPSGVQILYNNLTVPKRMVMYQGWDHAPYFGYDRSKAQKSTFSTR</sequence>
<evidence type="ECO:0000256" key="2">
    <source>
        <dbReference type="ARBA" id="ARBA00023295"/>
    </source>
</evidence>
<dbReference type="Gene3D" id="3.40.50.1820">
    <property type="entry name" value="alpha/beta hydrolase"/>
    <property type="match status" value="1"/>
</dbReference>
<dbReference type="EMBL" id="QEKH01000012">
    <property type="protein sequence ID" value="PVY42071.1"/>
    <property type="molecule type" value="Genomic_DNA"/>
</dbReference>
<feature type="domain" description="Acetyl xylan esterase" evidence="6">
    <location>
        <begin position="803"/>
        <end position="999"/>
    </location>
</feature>
<dbReference type="InterPro" id="IPR039069">
    <property type="entry name" value="CE7"/>
</dbReference>
<evidence type="ECO:0000259" key="5">
    <source>
        <dbReference type="Pfam" id="PF00150"/>
    </source>
</evidence>
<dbReference type="GO" id="GO:0004553">
    <property type="term" value="F:hydrolase activity, hydrolyzing O-glycosyl compounds"/>
    <property type="evidence" value="ECO:0007669"/>
    <property type="project" value="InterPro"/>
</dbReference>
<keyword evidence="8" id="KW-1185">Reference proteome</keyword>
<feature type="domain" description="Glycoside hydrolase family 5" evidence="5">
    <location>
        <begin position="205"/>
        <end position="476"/>
    </location>
</feature>
<evidence type="ECO:0000256" key="1">
    <source>
        <dbReference type="ARBA" id="ARBA00022801"/>
    </source>
</evidence>
<gene>
    <name evidence="7" type="ORF">C8D82_11268</name>
</gene>
<evidence type="ECO:0000256" key="3">
    <source>
        <dbReference type="PIRSR" id="PIRSR639069-1"/>
    </source>
</evidence>
<feature type="domain" description="Acetyl xylan esterase" evidence="6">
    <location>
        <begin position="1018"/>
        <end position="1082"/>
    </location>
</feature>
<dbReference type="Proteomes" id="UP000245959">
    <property type="component" value="Unassembled WGS sequence"/>
</dbReference>
<evidence type="ECO:0000256" key="4">
    <source>
        <dbReference type="PIRSR" id="PIRSR639069-2"/>
    </source>
</evidence>
<dbReference type="AlphaFoldDB" id="A0A2U1B0G1"/>
<dbReference type="InterPro" id="IPR001547">
    <property type="entry name" value="Glyco_hydro_5"/>
</dbReference>
<dbReference type="InterPro" id="IPR017853">
    <property type="entry name" value="GH"/>
</dbReference>
<feature type="active site" description="Charge relay system" evidence="3">
    <location>
        <position position="1043"/>
    </location>
</feature>
<dbReference type="InterPro" id="IPR029058">
    <property type="entry name" value="AB_hydrolase_fold"/>
</dbReference>
<feature type="active site" description="Nucleophile" evidence="3">
    <location>
        <position position="971"/>
    </location>
</feature>
<dbReference type="Gene3D" id="2.60.120.260">
    <property type="entry name" value="Galactose-binding domain-like"/>
    <property type="match status" value="1"/>
</dbReference>
<dbReference type="GO" id="GO:0052689">
    <property type="term" value="F:carboxylic ester hydrolase activity"/>
    <property type="evidence" value="ECO:0007669"/>
    <property type="project" value="TreeGrafter"/>
</dbReference>
<evidence type="ECO:0000313" key="7">
    <source>
        <dbReference type="EMBL" id="PVY42071.1"/>
    </source>
</evidence>
<organism evidence="7 8">
    <name type="scientific">Victivallis vadensis</name>
    <dbReference type="NCBI Taxonomy" id="172901"/>
    <lineage>
        <taxon>Bacteria</taxon>
        <taxon>Pseudomonadati</taxon>
        <taxon>Lentisphaerota</taxon>
        <taxon>Lentisphaeria</taxon>
        <taxon>Victivallales</taxon>
        <taxon>Victivallaceae</taxon>
        <taxon>Victivallis</taxon>
    </lineage>
</organism>
<dbReference type="PANTHER" id="PTHR40111">
    <property type="entry name" value="CEPHALOSPORIN-C DEACETYLASE"/>
    <property type="match status" value="1"/>
</dbReference>
<keyword evidence="2" id="KW-0326">Glycosidase</keyword>
<dbReference type="GO" id="GO:0000272">
    <property type="term" value="P:polysaccharide catabolic process"/>
    <property type="evidence" value="ECO:0007669"/>
    <property type="project" value="InterPro"/>
</dbReference>
<dbReference type="InterPro" id="IPR008391">
    <property type="entry name" value="AXE1_dom"/>
</dbReference>
<dbReference type="SUPFAM" id="SSF51445">
    <property type="entry name" value="(Trans)glycosidases"/>
    <property type="match status" value="1"/>
</dbReference>
<proteinExistence type="predicted"/>
<dbReference type="RefSeq" id="WP_165832955.1">
    <property type="nucleotide sequence ID" value="NZ_CABMMC010000025.1"/>
</dbReference>
<dbReference type="SUPFAM" id="SSF53474">
    <property type="entry name" value="alpha/beta-Hydrolases"/>
    <property type="match status" value="1"/>
</dbReference>
<dbReference type="PANTHER" id="PTHR40111:SF1">
    <property type="entry name" value="CEPHALOSPORIN-C DEACETYLASE"/>
    <property type="match status" value="1"/>
</dbReference>
<feature type="binding site" evidence="4">
    <location>
        <position position="882"/>
    </location>
    <ligand>
        <name>substrate</name>
    </ligand>
</feature>